<dbReference type="InterPro" id="IPR029069">
    <property type="entry name" value="HotDog_dom_sf"/>
</dbReference>
<dbReference type="Pfam" id="PF03061">
    <property type="entry name" value="4HBT"/>
    <property type="match status" value="1"/>
</dbReference>
<dbReference type="EMBL" id="FOFS01000005">
    <property type="protein sequence ID" value="SEQ32184.1"/>
    <property type="molecule type" value="Genomic_DNA"/>
</dbReference>
<dbReference type="STRING" id="489703.SAMN04488038_105232"/>
<keyword evidence="1" id="KW-0378">Hydrolase</keyword>
<dbReference type="Proteomes" id="UP000199233">
    <property type="component" value="Unassembled WGS sequence"/>
</dbReference>
<evidence type="ECO:0000256" key="1">
    <source>
        <dbReference type="ARBA" id="ARBA00022801"/>
    </source>
</evidence>
<dbReference type="PANTHER" id="PTHR43240">
    <property type="entry name" value="1,4-DIHYDROXY-2-NAPHTHOYL-COA THIOESTERASE 1"/>
    <property type="match status" value="1"/>
</dbReference>
<evidence type="ECO:0000313" key="3">
    <source>
        <dbReference type="EMBL" id="SEQ32184.1"/>
    </source>
</evidence>
<reference evidence="3 4" key="1">
    <citation type="submission" date="2016-10" db="EMBL/GenBank/DDBJ databases">
        <authorList>
            <person name="de Groot N.N."/>
        </authorList>
    </citation>
    <scope>NUCLEOTIDE SEQUENCE [LARGE SCALE GENOMIC DNA]</scope>
    <source>
        <strain evidence="3 4">DSM 25927</strain>
    </source>
</reference>
<organism evidence="3 4">
    <name type="scientific">Solimonas aquatica</name>
    <dbReference type="NCBI Taxonomy" id="489703"/>
    <lineage>
        <taxon>Bacteria</taxon>
        <taxon>Pseudomonadati</taxon>
        <taxon>Pseudomonadota</taxon>
        <taxon>Gammaproteobacteria</taxon>
        <taxon>Nevskiales</taxon>
        <taxon>Nevskiaceae</taxon>
        <taxon>Solimonas</taxon>
    </lineage>
</organism>
<protein>
    <submittedName>
        <fullName evidence="3">Uncharacterized domain 1-containing protein</fullName>
    </submittedName>
</protein>
<dbReference type="SUPFAM" id="SSF54637">
    <property type="entry name" value="Thioesterase/thiol ester dehydrase-isomerase"/>
    <property type="match status" value="1"/>
</dbReference>
<dbReference type="AlphaFoldDB" id="A0A1H9F2I4"/>
<dbReference type="InterPro" id="IPR006683">
    <property type="entry name" value="Thioestr_dom"/>
</dbReference>
<dbReference type="InterPro" id="IPR003736">
    <property type="entry name" value="PAAI_dom"/>
</dbReference>
<dbReference type="Gene3D" id="3.10.129.10">
    <property type="entry name" value="Hotdog Thioesterase"/>
    <property type="match status" value="1"/>
</dbReference>
<name>A0A1H9F2I4_9GAMM</name>
<keyword evidence="4" id="KW-1185">Reference proteome</keyword>
<accession>A0A1H9F2I4</accession>
<evidence type="ECO:0000313" key="4">
    <source>
        <dbReference type="Proteomes" id="UP000199233"/>
    </source>
</evidence>
<dbReference type="NCBIfam" id="TIGR00369">
    <property type="entry name" value="unchar_dom_1"/>
    <property type="match status" value="1"/>
</dbReference>
<dbReference type="PANTHER" id="PTHR43240:SF10">
    <property type="entry name" value="BLL4964 PROTEIN"/>
    <property type="match status" value="1"/>
</dbReference>
<dbReference type="GO" id="GO:0005829">
    <property type="term" value="C:cytosol"/>
    <property type="evidence" value="ECO:0007669"/>
    <property type="project" value="TreeGrafter"/>
</dbReference>
<sequence length="138" mass="14735">MALMLDESAVQALIRGGLPVAERIGLLVEAVREHYARVRLPFDASMLRPGGVLSGPVQFTAVDAAMYALVLSHLGPELMAVTSDVNIRFLAKAAPGDVLAEAELLKLGRRQLVMQVRVTSSADPSRVVAQATGTYVRP</sequence>
<dbReference type="CDD" id="cd03443">
    <property type="entry name" value="PaaI_thioesterase"/>
    <property type="match status" value="1"/>
</dbReference>
<evidence type="ECO:0000259" key="2">
    <source>
        <dbReference type="Pfam" id="PF03061"/>
    </source>
</evidence>
<feature type="domain" description="Thioesterase" evidence="2">
    <location>
        <begin position="50"/>
        <end position="121"/>
    </location>
</feature>
<proteinExistence type="predicted"/>
<gene>
    <name evidence="3" type="ORF">SAMN04488038_105232</name>
</gene>
<dbReference type="GO" id="GO:0061522">
    <property type="term" value="F:1,4-dihydroxy-2-naphthoyl-CoA thioesterase activity"/>
    <property type="evidence" value="ECO:0007669"/>
    <property type="project" value="TreeGrafter"/>
</dbReference>